<dbReference type="Proteomes" id="UP001235343">
    <property type="component" value="Unassembled WGS sequence"/>
</dbReference>
<dbReference type="SUPFAM" id="SSF55729">
    <property type="entry name" value="Acyl-CoA N-acyltransferases (Nat)"/>
    <property type="match status" value="1"/>
</dbReference>
<name>A0ABT7L8Y1_9BACI</name>
<keyword evidence="3" id="KW-1185">Reference proteome</keyword>
<dbReference type="InterPro" id="IPR016181">
    <property type="entry name" value="Acyl_CoA_acyltransferase"/>
</dbReference>
<dbReference type="GO" id="GO:0016746">
    <property type="term" value="F:acyltransferase activity"/>
    <property type="evidence" value="ECO:0007669"/>
    <property type="project" value="UniProtKB-KW"/>
</dbReference>
<evidence type="ECO:0000313" key="3">
    <source>
        <dbReference type="Proteomes" id="UP001235343"/>
    </source>
</evidence>
<comment type="caution">
    <text evidence="2">The sequence shown here is derived from an EMBL/GenBank/DDBJ whole genome shotgun (WGS) entry which is preliminary data.</text>
</comment>
<gene>
    <name evidence="2" type="ORF">QQS35_17960</name>
</gene>
<dbReference type="EMBL" id="JASTZU010000058">
    <property type="protein sequence ID" value="MDL4842327.1"/>
    <property type="molecule type" value="Genomic_DNA"/>
</dbReference>
<dbReference type="PROSITE" id="PS51186">
    <property type="entry name" value="GNAT"/>
    <property type="match status" value="1"/>
</dbReference>
<feature type="domain" description="N-acetyltransferase" evidence="1">
    <location>
        <begin position="1"/>
        <end position="172"/>
    </location>
</feature>
<dbReference type="InterPro" id="IPR025685">
    <property type="entry name" value="YoaP-like_dom"/>
</dbReference>
<evidence type="ECO:0000259" key="1">
    <source>
        <dbReference type="PROSITE" id="PS51186"/>
    </source>
</evidence>
<dbReference type="Pfam" id="PF00583">
    <property type="entry name" value="Acetyltransf_1"/>
    <property type="match status" value="1"/>
</dbReference>
<proteinExistence type="predicted"/>
<keyword evidence="2" id="KW-0012">Acyltransferase</keyword>
<dbReference type="Pfam" id="PF14268">
    <property type="entry name" value="YoaP"/>
    <property type="match status" value="1"/>
</dbReference>
<dbReference type="EC" id="2.3.1.-" evidence="2"/>
<sequence length="254" mass="29506">MKIIDVNVDNVDKYGFFCMRSKPKSNGYQNKLKWLKKRFQEGLRVKIIEEDGRQKGFIEYIPGKSTWRAINAKEYMVIHCFWVVGKNKEKGFGSKLLQECIQEAKKLNLSGVVIVTSDKGWLPSRMFFEKKEFNLVDKIGVFELMALNFKDESLPSFYDWQETAKEYCKGITVFKSDQCPFTQDALINLKLAADECDMEVNVIELDNYERAQKISPTPFGVFTVILDGEIITYHPETKNKFVQLLKSQKFNIKS</sequence>
<keyword evidence="2" id="KW-0808">Transferase</keyword>
<dbReference type="CDD" id="cd04301">
    <property type="entry name" value="NAT_SF"/>
    <property type="match status" value="1"/>
</dbReference>
<dbReference type="InterPro" id="IPR000182">
    <property type="entry name" value="GNAT_dom"/>
</dbReference>
<reference evidence="2 3" key="1">
    <citation type="submission" date="2023-06" db="EMBL/GenBank/DDBJ databases">
        <title>Aquibacillus rhizosphaerae LR5S19.</title>
        <authorList>
            <person name="Sun J.-Q."/>
        </authorList>
    </citation>
    <scope>NUCLEOTIDE SEQUENCE [LARGE SCALE GENOMIC DNA]</scope>
    <source>
        <strain evidence="2 3">LR5S19</strain>
    </source>
</reference>
<dbReference type="RefSeq" id="WP_285933607.1">
    <property type="nucleotide sequence ID" value="NZ_JASTZU010000058.1"/>
</dbReference>
<evidence type="ECO:0000313" key="2">
    <source>
        <dbReference type="EMBL" id="MDL4842327.1"/>
    </source>
</evidence>
<organism evidence="2 3">
    <name type="scientific">Aquibacillus rhizosphaerae</name>
    <dbReference type="NCBI Taxonomy" id="3051431"/>
    <lineage>
        <taxon>Bacteria</taxon>
        <taxon>Bacillati</taxon>
        <taxon>Bacillota</taxon>
        <taxon>Bacilli</taxon>
        <taxon>Bacillales</taxon>
        <taxon>Bacillaceae</taxon>
        <taxon>Aquibacillus</taxon>
    </lineage>
</organism>
<dbReference type="Gene3D" id="3.40.630.30">
    <property type="match status" value="1"/>
</dbReference>
<protein>
    <submittedName>
        <fullName evidence="2">GNAT family N-acetyltransferase</fullName>
        <ecNumber evidence="2">2.3.1.-</ecNumber>
    </submittedName>
</protein>
<accession>A0ABT7L8Y1</accession>